<gene>
    <name evidence="8" type="primary">greA</name>
    <name evidence="12" type="ORF">ATZ36_15980</name>
</gene>
<dbReference type="Pfam" id="PF01272">
    <property type="entry name" value="GreA_GreB"/>
    <property type="match status" value="1"/>
</dbReference>
<evidence type="ECO:0000259" key="10">
    <source>
        <dbReference type="Pfam" id="PF01272"/>
    </source>
</evidence>
<evidence type="ECO:0000256" key="5">
    <source>
        <dbReference type="ARBA" id="ARBA00023163"/>
    </source>
</evidence>
<keyword evidence="8" id="KW-0175">Coiled coil</keyword>
<dbReference type="PIRSF" id="PIRSF006092">
    <property type="entry name" value="GreA_GreB"/>
    <property type="match status" value="1"/>
</dbReference>
<feature type="domain" description="Transcription elongation factor GreA/GreB C-terminal" evidence="10">
    <location>
        <begin position="81"/>
        <end position="153"/>
    </location>
</feature>
<dbReference type="InterPro" id="IPR022691">
    <property type="entry name" value="Tscrpt_elong_fac_GreA/B_N"/>
</dbReference>
<evidence type="ECO:0000256" key="3">
    <source>
        <dbReference type="ARBA" id="ARBA00023015"/>
    </source>
</evidence>
<comment type="similarity">
    <text evidence="1 8 9">Belongs to the GreA/GreB family.</text>
</comment>
<dbReference type="InterPro" id="IPR028624">
    <property type="entry name" value="Tscrpt_elong_fac_GreA/B"/>
</dbReference>
<proteinExistence type="inferred from homology"/>
<evidence type="ECO:0000313" key="13">
    <source>
        <dbReference type="Proteomes" id="UP000095237"/>
    </source>
</evidence>
<keyword evidence="4 8" id="KW-0238">DNA-binding</keyword>
<dbReference type="InterPro" id="IPR018151">
    <property type="entry name" value="TF_GreA/GreB_CS"/>
</dbReference>
<dbReference type="Gene3D" id="1.10.287.180">
    <property type="entry name" value="Transcription elongation factor, GreA/GreB, N-terminal domain"/>
    <property type="match status" value="1"/>
</dbReference>
<dbReference type="InterPro" id="IPR036805">
    <property type="entry name" value="Tscrpt_elong_fac_GreA/B_N_sf"/>
</dbReference>
<dbReference type="GO" id="GO:0006354">
    <property type="term" value="P:DNA-templated transcription elongation"/>
    <property type="evidence" value="ECO:0007669"/>
    <property type="project" value="TreeGrafter"/>
</dbReference>
<dbReference type="GO" id="GO:0070063">
    <property type="term" value="F:RNA polymerase binding"/>
    <property type="evidence" value="ECO:0007669"/>
    <property type="project" value="InterPro"/>
</dbReference>
<reference evidence="12 13" key="1">
    <citation type="submission" date="2015-11" db="EMBL/GenBank/DDBJ databases">
        <title>Evidence for parallel genomic evolution in an endosymbiosis of termite gut flagellates.</title>
        <authorList>
            <person name="Zheng H."/>
        </authorList>
    </citation>
    <scope>NUCLEOTIDE SEQUENCE [LARGE SCALE GENOMIC DNA]</scope>
    <source>
        <strain evidence="12 13">CET450</strain>
    </source>
</reference>
<dbReference type="SUPFAM" id="SSF54534">
    <property type="entry name" value="FKBP-like"/>
    <property type="match status" value="1"/>
</dbReference>
<dbReference type="SUPFAM" id="SSF46557">
    <property type="entry name" value="GreA transcript cleavage protein, N-terminal domain"/>
    <property type="match status" value="1"/>
</dbReference>
<dbReference type="FunFam" id="3.10.50.30:FF:000001">
    <property type="entry name" value="Transcription elongation factor GreA"/>
    <property type="match status" value="1"/>
</dbReference>
<feature type="coiled-coil region" evidence="8">
    <location>
        <begin position="11"/>
        <end position="67"/>
    </location>
</feature>
<keyword evidence="13" id="KW-1185">Reference proteome</keyword>
<evidence type="ECO:0000256" key="6">
    <source>
        <dbReference type="ARBA" id="ARBA00024916"/>
    </source>
</evidence>
<dbReference type="InterPro" id="IPR006359">
    <property type="entry name" value="Tscrpt_elong_fac_GreA"/>
</dbReference>
<comment type="function">
    <text evidence="6 8 9">Necessary for efficient RNA polymerase transcription elongation past template-encoded arresting sites. The arresting sites in DNA have the property of trapping a certain fraction of elongating RNA polymerases that pass through, resulting in locked ternary complexes. Cleavage of the nascent transcript by cleavage factors such as GreA or GreB allows the resumption of elongation from the new 3'terminus. GreA releases sequences of 2 to 3 nucleotides.</text>
</comment>
<protein>
    <recommendedName>
        <fullName evidence="2 8">Transcription elongation factor GreA</fullName>
    </recommendedName>
    <alternativeName>
        <fullName evidence="7 8">Transcript cleavage factor GreA</fullName>
    </alternativeName>
</protein>
<keyword evidence="3 8" id="KW-0805">Transcription regulation</keyword>
<dbReference type="InterPro" id="IPR001437">
    <property type="entry name" value="Tscrpt_elong_fac_GreA/B_C"/>
</dbReference>
<evidence type="ECO:0000256" key="7">
    <source>
        <dbReference type="ARBA" id="ARBA00030776"/>
    </source>
</evidence>
<dbReference type="Proteomes" id="UP000095237">
    <property type="component" value="Unassembled WGS sequence"/>
</dbReference>
<dbReference type="Pfam" id="PF03449">
    <property type="entry name" value="GreA_GreB_N"/>
    <property type="match status" value="1"/>
</dbReference>
<keyword evidence="5 8" id="KW-0804">Transcription</keyword>
<dbReference type="GO" id="GO:0032784">
    <property type="term" value="P:regulation of DNA-templated transcription elongation"/>
    <property type="evidence" value="ECO:0007669"/>
    <property type="project" value="UniProtKB-UniRule"/>
</dbReference>
<dbReference type="HAMAP" id="MF_00105">
    <property type="entry name" value="GreA_GreB"/>
    <property type="match status" value="1"/>
</dbReference>
<dbReference type="EMBL" id="LNVX01000228">
    <property type="protein sequence ID" value="OEG71157.1"/>
    <property type="molecule type" value="Genomic_DNA"/>
</dbReference>
<accession>A0A1E5IKZ3</accession>
<dbReference type="Gene3D" id="3.10.50.30">
    <property type="entry name" value="Transcription elongation factor, GreA/GreB, C-terminal domain"/>
    <property type="match status" value="1"/>
</dbReference>
<dbReference type="NCBIfam" id="TIGR01462">
    <property type="entry name" value="greA"/>
    <property type="match status" value="1"/>
</dbReference>
<evidence type="ECO:0000256" key="8">
    <source>
        <dbReference type="HAMAP-Rule" id="MF_00105"/>
    </source>
</evidence>
<dbReference type="GO" id="GO:0003677">
    <property type="term" value="F:DNA binding"/>
    <property type="evidence" value="ECO:0007669"/>
    <property type="project" value="UniProtKB-UniRule"/>
</dbReference>
<dbReference type="InterPro" id="IPR036953">
    <property type="entry name" value="GreA/GreB_C_sf"/>
</dbReference>
<name>A0A1E5IKZ3_ENDTX</name>
<dbReference type="AlphaFoldDB" id="A0A1E5IKZ3"/>
<feature type="domain" description="Transcription elongation factor GreA/GreB N-terminal" evidence="11">
    <location>
        <begin position="4"/>
        <end position="73"/>
    </location>
</feature>
<dbReference type="InterPro" id="IPR023459">
    <property type="entry name" value="Tscrpt_elong_fac_GreA/B_fam"/>
</dbReference>
<dbReference type="PANTHER" id="PTHR30437:SF4">
    <property type="entry name" value="TRANSCRIPTION ELONGATION FACTOR GREA"/>
    <property type="match status" value="1"/>
</dbReference>
<organism evidence="12 13">
    <name type="scientific">Endomicrobium trichonymphae</name>
    <dbReference type="NCBI Taxonomy" id="1408204"/>
    <lineage>
        <taxon>Bacteria</taxon>
        <taxon>Pseudomonadati</taxon>
        <taxon>Elusimicrobiota</taxon>
        <taxon>Endomicrobiia</taxon>
        <taxon>Endomicrobiales</taxon>
        <taxon>Endomicrobiaceae</taxon>
        <taxon>Candidatus Endomicrobiellum</taxon>
    </lineage>
</organism>
<evidence type="ECO:0000313" key="12">
    <source>
        <dbReference type="EMBL" id="OEG71157.1"/>
    </source>
</evidence>
<evidence type="ECO:0000259" key="11">
    <source>
        <dbReference type="Pfam" id="PF03449"/>
    </source>
</evidence>
<evidence type="ECO:0000256" key="9">
    <source>
        <dbReference type="RuleBase" id="RU000556"/>
    </source>
</evidence>
<comment type="caution">
    <text evidence="12">The sequence shown here is derived from an EMBL/GenBank/DDBJ whole genome shotgun (WGS) entry which is preliminary data.</text>
</comment>
<dbReference type="NCBIfam" id="NF001263">
    <property type="entry name" value="PRK00226.1-4"/>
    <property type="match status" value="1"/>
</dbReference>
<dbReference type="FunFam" id="1.10.287.180:FF:000001">
    <property type="entry name" value="Transcription elongation factor GreA"/>
    <property type="match status" value="1"/>
</dbReference>
<dbReference type="PROSITE" id="PS00829">
    <property type="entry name" value="GREAB_1"/>
    <property type="match status" value="1"/>
</dbReference>
<dbReference type="PROSITE" id="PS00830">
    <property type="entry name" value="GREAB_2"/>
    <property type="match status" value="1"/>
</dbReference>
<evidence type="ECO:0000256" key="1">
    <source>
        <dbReference type="ARBA" id="ARBA00008213"/>
    </source>
</evidence>
<dbReference type="PANTHER" id="PTHR30437">
    <property type="entry name" value="TRANSCRIPTION ELONGATION FACTOR GREA"/>
    <property type="match status" value="1"/>
</dbReference>
<sequence>MSEIYLTREGRKKLIKELSELQKRKPLIQDEIAIAREHGDLRENAEYHAAKETLANLMRRIMELDSKIACAKIIEEQNIDSDKVFIGITVTIKDEDGADYRYTVVDLEEADPATNKISIQSPLAQGLLGHTVGETVIVELPAGKTKFKILKISKYQRN</sequence>
<evidence type="ECO:0000256" key="4">
    <source>
        <dbReference type="ARBA" id="ARBA00023125"/>
    </source>
</evidence>
<evidence type="ECO:0000256" key="2">
    <source>
        <dbReference type="ARBA" id="ARBA00013729"/>
    </source>
</evidence>